<dbReference type="InterPro" id="IPR051871">
    <property type="entry name" value="GMC_Oxidoreductase-Related"/>
</dbReference>
<evidence type="ECO:0000259" key="9">
    <source>
        <dbReference type="PROSITE" id="PS00624"/>
    </source>
</evidence>
<feature type="binding site" evidence="6">
    <location>
        <position position="507"/>
    </location>
    <ligand>
        <name>FAD</name>
        <dbReference type="ChEBI" id="CHEBI:57692"/>
    </ligand>
</feature>
<evidence type="ECO:0000256" key="4">
    <source>
        <dbReference type="ARBA" id="ARBA00022729"/>
    </source>
</evidence>
<dbReference type="PANTHER" id="PTHR45968">
    <property type="entry name" value="OSJNBA0019K04.7 PROTEIN"/>
    <property type="match status" value="1"/>
</dbReference>
<dbReference type="PIRSF" id="PIRSF000137">
    <property type="entry name" value="Alcohol_oxidase"/>
    <property type="match status" value="1"/>
</dbReference>
<keyword evidence="3" id="KW-0285">Flavoprotein</keyword>
<evidence type="ECO:0000256" key="2">
    <source>
        <dbReference type="ARBA" id="ARBA00010790"/>
    </source>
</evidence>
<proteinExistence type="inferred from homology"/>
<dbReference type="GO" id="GO:0016614">
    <property type="term" value="F:oxidoreductase activity, acting on CH-OH group of donors"/>
    <property type="evidence" value="ECO:0007669"/>
    <property type="project" value="InterPro"/>
</dbReference>
<feature type="chain" id="PRO_5015613993" evidence="8">
    <location>
        <begin position="27"/>
        <end position="547"/>
    </location>
</feature>
<dbReference type="STRING" id="35608.A0A2U1PCU6"/>
<gene>
    <name evidence="10" type="ORF">CTI12_AA165950</name>
</gene>
<dbReference type="PROSITE" id="PS00624">
    <property type="entry name" value="GMC_OXRED_2"/>
    <property type="match status" value="1"/>
</dbReference>
<dbReference type="InterPro" id="IPR007867">
    <property type="entry name" value="GMC_OxRtase_C"/>
</dbReference>
<dbReference type="OrthoDB" id="269227at2759"/>
<dbReference type="SUPFAM" id="SSF51905">
    <property type="entry name" value="FAD/NAD(P)-binding domain"/>
    <property type="match status" value="1"/>
</dbReference>
<evidence type="ECO:0000256" key="3">
    <source>
        <dbReference type="ARBA" id="ARBA00022630"/>
    </source>
</evidence>
<dbReference type="AlphaFoldDB" id="A0A2U1PCU6"/>
<dbReference type="Gene3D" id="3.50.50.60">
    <property type="entry name" value="FAD/NAD(P)-binding domain"/>
    <property type="match status" value="1"/>
</dbReference>
<name>A0A2U1PCU6_ARTAN</name>
<evidence type="ECO:0000313" key="11">
    <source>
        <dbReference type="Proteomes" id="UP000245207"/>
    </source>
</evidence>
<dbReference type="Gene3D" id="3.30.410.40">
    <property type="match status" value="1"/>
</dbReference>
<keyword evidence="4 8" id="KW-0732">Signal</keyword>
<evidence type="ECO:0000256" key="6">
    <source>
        <dbReference type="PIRSR" id="PIRSR000137-2"/>
    </source>
</evidence>
<evidence type="ECO:0000256" key="1">
    <source>
        <dbReference type="ARBA" id="ARBA00001974"/>
    </source>
</evidence>
<dbReference type="GO" id="GO:0050660">
    <property type="term" value="F:flavin adenine dinucleotide binding"/>
    <property type="evidence" value="ECO:0007669"/>
    <property type="project" value="InterPro"/>
</dbReference>
<comment type="similarity">
    <text evidence="2">Belongs to the GMC oxidoreductase family.</text>
</comment>
<evidence type="ECO:0000313" key="10">
    <source>
        <dbReference type="EMBL" id="PWA83584.1"/>
    </source>
</evidence>
<dbReference type="Pfam" id="PF05199">
    <property type="entry name" value="GMC_oxred_C"/>
    <property type="match status" value="1"/>
</dbReference>
<dbReference type="Pfam" id="PF00732">
    <property type="entry name" value="GMC_oxred_N"/>
    <property type="match status" value="1"/>
</dbReference>
<dbReference type="EMBL" id="PKPP01001330">
    <property type="protein sequence ID" value="PWA83584.1"/>
    <property type="molecule type" value="Genomic_DNA"/>
</dbReference>
<accession>A0A2U1PCU6</accession>
<feature type="signal peptide" evidence="8">
    <location>
        <begin position="1"/>
        <end position="26"/>
    </location>
</feature>
<feature type="binding site" evidence="6">
    <location>
        <position position="234"/>
    </location>
    <ligand>
        <name>FAD</name>
        <dbReference type="ChEBI" id="CHEBI:57692"/>
    </ligand>
</feature>
<reference evidence="10 11" key="1">
    <citation type="journal article" date="2018" name="Mol. Plant">
        <title>The genome of Artemisia annua provides insight into the evolution of Asteraceae family and artemisinin biosynthesis.</title>
        <authorList>
            <person name="Shen Q."/>
            <person name="Zhang L."/>
            <person name="Liao Z."/>
            <person name="Wang S."/>
            <person name="Yan T."/>
            <person name="Shi P."/>
            <person name="Liu M."/>
            <person name="Fu X."/>
            <person name="Pan Q."/>
            <person name="Wang Y."/>
            <person name="Lv Z."/>
            <person name="Lu X."/>
            <person name="Zhang F."/>
            <person name="Jiang W."/>
            <person name="Ma Y."/>
            <person name="Chen M."/>
            <person name="Hao X."/>
            <person name="Li L."/>
            <person name="Tang Y."/>
            <person name="Lv G."/>
            <person name="Zhou Y."/>
            <person name="Sun X."/>
            <person name="Brodelius P.E."/>
            <person name="Rose J.K.C."/>
            <person name="Tang K."/>
        </authorList>
    </citation>
    <scope>NUCLEOTIDE SEQUENCE [LARGE SCALE GENOMIC DNA]</scope>
    <source>
        <strain evidence="11">cv. Huhao1</strain>
        <tissue evidence="10">Leaf</tissue>
    </source>
</reference>
<keyword evidence="7" id="KW-1015">Disulfide bond</keyword>
<dbReference type="SUPFAM" id="SSF54373">
    <property type="entry name" value="FAD-linked reductases, C-terminal domain"/>
    <property type="match status" value="1"/>
</dbReference>
<dbReference type="Proteomes" id="UP000245207">
    <property type="component" value="Unassembled WGS sequence"/>
</dbReference>
<dbReference type="InterPro" id="IPR000172">
    <property type="entry name" value="GMC_OxRdtase_N"/>
</dbReference>
<dbReference type="PANTHER" id="PTHR45968:SF3">
    <property type="entry name" value="OS04G0573100 PROTEIN"/>
    <property type="match status" value="1"/>
</dbReference>
<feature type="binding site" evidence="6">
    <location>
        <position position="120"/>
    </location>
    <ligand>
        <name>FAD</name>
        <dbReference type="ChEBI" id="CHEBI:57692"/>
    </ligand>
</feature>
<dbReference type="InterPro" id="IPR036188">
    <property type="entry name" value="FAD/NAD-bd_sf"/>
</dbReference>
<keyword evidence="11" id="KW-1185">Reference proteome</keyword>
<evidence type="ECO:0000256" key="7">
    <source>
        <dbReference type="PIRSR" id="PIRSR000137-3"/>
    </source>
</evidence>
<organism evidence="10 11">
    <name type="scientific">Artemisia annua</name>
    <name type="common">Sweet wormwood</name>
    <dbReference type="NCBI Taxonomy" id="35608"/>
    <lineage>
        <taxon>Eukaryota</taxon>
        <taxon>Viridiplantae</taxon>
        <taxon>Streptophyta</taxon>
        <taxon>Embryophyta</taxon>
        <taxon>Tracheophyta</taxon>
        <taxon>Spermatophyta</taxon>
        <taxon>Magnoliopsida</taxon>
        <taxon>eudicotyledons</taxon>
        <taxon>Gunneridae</taxon>
        <taxon>Pentapetalae</taxon>
        <taxon>asterids</taxon>
        <taxon>campanulids</taxon>
        <taxon>Asterales</taxon>
        <taxon>Asteraceae</taxon>
        <taxon>Asteroideae</taxon>
        <taxon>Anthemideae</taxon>
        <taxon>Artemisiinae</taxon>
        <taxon>Artemisia</taxon>
    </lineage>
</organism>
<dbReference type="InterPro" id="IPR012132">
    <property type="entry name" value="GMC_OxRdtase"/>
</dbReference>
<feature type="binding site" evidence="6">
    <location>
        <begin position="518"/>
        <end position="519"/>
    </location>
    <ligand>
        <name>FAD</name>
        <dbReference type="ChEBI" id="CHEBI:57692"/>
    </ligand>
</feature>
<protein>
    <submittedName>
        <fullName evidence="10">Glucose-methanol-choline oxidoreductase, FAD/NAD(P)-binding domain protein</fullName>
    </submittedName>
</protein>
<feature type="domain" description="Glucose-methanol-choline oxidoreductase N-terminal" evidence="9">
    <location>
        <begin position="278"/>
        <end position="292"/>
    </location>
</feature>
<keyword evidence="5 6" id="KW-0274">FAD</keyword>
<feature type="disulfide bond" evidence="7">
    <location>
        <begin position="416"/>
        <end position="470"/>
    </location>
</feature>
<evidence type="ECO:0000256" key="8">
    <source>
        <dbReference type="SAM" id="SignalP"/>
    </source>
</evidence>
<sequence length="547" mass="59585">MANYKSCRLIEAALVTILFLVDFGFSESPGNYTFLYNATQAPSVSFYDYIIIGGGTAGVPLATTLSANYSVLLLERGGSPYDNPNVTDIANFGLYFLDNSSTSPSQKFTVEGVVNWRPRVLGGGTAINAGFYSRGEAKFNMEAKLTDEDLILDSYEWAEKAMVFDPVVRAWQTALHDGLLEAGVTPDNGFTYDHLVGTKVAGSLFDQLGKRHSAADLLQFANPKALSVFLYASVHKILFNTKGTMPTAYGVAFEDSLGKMHRAFLNAGDNNEIILSAGALGSPQLLVLSGIGPKEQLDALNINCVLEQPFVGKDVADNPLNALFIPSPIAVERSIVPEVVGITRFGSYIEAVGASNFLFENVSVYQGFTPEMGGFIFEKINGPLSKGELTIETRNPADNPAITFNYFSEPKDLQKCVEGIATILKAVDSEAFSKYKFANMTNQDILDLNIKLPYNLNVHSNTTTSLEQYCKETVRTMSHYHGGCHIGQVVDDEYKVIGVNSLRVIDGSTILNSPGTNPQASVMMLGRYMGVKILNQRLASDKPYADW</sequence>
<evidence type="ECO:0000256" key="5">
    <source>
        <dbReference type="ARBA" id="ARBA00022827"/>
    </source>
</evidence>
<comment type="caution">
    <text evidence="10">The sequence shown here is derived from an EMBL/GenBank/DDBJ whole genome shotgun (WGS) entry which is preliminary data.</text>
</comment>
<comment type="cofactor">
    <cofactor evidence="1 6">
        <name>FAD</name>
        <dbReference type="ChEBI" id="CHEBI:57692"/>
    </cofactor>
</comment>